<proteinExistence type="predicted"/>
<name>A0A1Y2HGF8_9FUNG</name>
<protein>
    <submittedName>
        <fullName evidence="1">Uncharacterized protein</fullName>
    </submittedName>
</protein>
<keyword evidence="2" id="KW-1185">Reference proteome</keyword>
<accession>A0A1Y2HGF8</accession>
<dbReference type="EMBL" id="MCFL01000034">
    <property type="protein sequence ID" value="ORZ33629.1"/>
    <property type="molecule type" value="Genomic_DNA"/>
</dbReference>
<sequence>MARRRPRPMRLWLQRPRLSSLPLDWSASAAGMCRSSRWLCPMPSPIISVHSTWRWMRAGFAR</sequence>
<comment type="caution">
    <text evidence="1">The sequence shown here is derived from an EMBL/GenBank/DDBJ whole genome shotgun (WGS) entry which is preliminary data.</text>
</comment>
<evidence type="ECO:0000313" key="1">
    <source>
        <dbReference type="EMBL" id="ORZ33629.1"/>
    </source>
</evidence>
<evidence type="ECO:0000313" key="2">
    <source>
        <dbReference type="Proteomes" id="UP000193411"/>
    </source>
</evidence>
<reference evidence="1 2" key="1">
    <citation type="submission" date="2016-07" db="EMBL/GenBank/DDBJ databases">
        <title>Pervasive Adenine N6-methylation of Active Genes in Fungi.</title>
        <authorList>
            <consortium name="DOE Joint Genome Institute"/>
            <person name="Mondo S.J."/>
            <person name="Dannebaum R.O."/>
            <person name="Kuo R.C."/>
            <person name="Labutti K."/>
            <person name="Haridas S."/>
            <person name="Kuo A."/>
            <person name="Salamov A."/>
            <person name="Ahrendt S.R."/>
            <person name="Lipzen A."/>
            <person name="Sullivan W."/>
            <person name="Andreopoulos W.B."/>
            <person name="Clum A."/>
            <person name="Lindquist E."/>
            <person name="Daum C."/>
            <person name="Ramamoorthy G.K."/>
            <person name="Gryganskyi A."/>
            <person name="Culley D."/>
            <person name="Magnuson J.K."/>
            <person name="James T.Y."/>
            <person name="O'Malley M.A."/>
            <person name="Stajich J.E."/>
            <person name="Spatafora J.W."/>
            <person name="Visel A."/>
            <person name="Grigoriev I.V."/>
        </authorList>
    </citation>
    <scope>NUCLEOTIDE SEQUENCE [LARGE SCALE GENOMIC DNA]</scope>
    <source>
        <strain evidence="1 2">PL171</strain>
    </source>
</reference>
<organism evidence="1 2">
    <name type="scientific">Catenaria anguillulae PL171</name>
    <dbReference type="NCBI Taxonomy" id="765915"/>
    <lineage>
        <taxon>Eukaryota</taxon>
        <taxon>Fungi</taxon>
        <taxon>Fungi incertae sedis</taxon>
        <taxon>Blastocladiomycota</taxon>
        <taxon>Blastocladiomycetes</taxon>
        <taxon>Blastocladiales</taxon>
        <taxon>Catenariaceae</taxon>
        <taxon>Catenaria</taxon>
    </lineage>
</organism>
<dbReference type="Proteomes" id="UP000193411">
    <property type="component" value="Unassembled WGS sequence"/>
</dbReference>
<dbReference type="AlphaFoldDB" id="A0A1Y2HGF8"/>
<gene>
    <name evidence="1" type="ORF">BCR44DRAFT_1437844</name>
</gene>